<evidence type="ECO:0000256" key="1">
    <source>
        <dbReference type="SAM" id="Phobius"/>
    </source>
</evidence>
<evidence type="ECO:0000313" key="2">
    <source>
        <dbReference type="EMBL" id="KKS25520.1"/>
    </source>
</evidence>
<organism evidence="2 3">
    <name type="scientific">Candidatus Wolfebacteria bacterium GW2011_GWA2_42_10</name>
    <dbReference type="NCBI Taxonomy" id="1619004"/>
    <lineage>
        <taxon>Bacteria</taxon>
        <taxon>Candidatus Wolfeibacteriota</taxon>
    </lineage>
</organism>
<keyword evidence="1" id="KW-0812">Transmembrane</keyword>
<reference evidence="2 3" key="1">
    <citation type="journal article" date="2015" name="Nature">
        <title>rRNA introns, odd ribosomes, and small enigmatic genomes across a large radiation of phyla.</title>
        <authorList>
            <person name="Brown C.T."/>
            <person name="Hug L.A."/>
            <person name="Thomas B.C."/>
            <person name="Sharon I."/>
            <person name="Castelle C.J."/>
            <person name="Singh A."/>
            <person name="Wilkins M.J."/>
            <person name="Williams K.H."/>
            <person name="Banfield J.F."/>
        </authorList>
    </citation>
    <scope>NUCLEOTIDE SEQUENCE [LARGE SCALE GENOMIC DNA]</scope>
</reference>
<comment type="caution">
    <text evidence="2">The sequence shown here is derived from an EMBL/GenBank/DDBJ whole genome shotgun (WGS) entry which is preliminary data.</text>
</comment>
<feature type="transmembrane region" description="Helical" evidence="1">
    <location>
        <begin position="152"/>
        <end position="173"/>
    </location>
</feature>
<feature type="transmembrane region" description="Helical" evidence="1">
    <location>
        <begin position="55"/>
        <end position="75"/>
    </location>
</feature>
<feature type="transmembrane region" description="Helical" evidence="1">
    <location>
        <begin position="284"/>
        <end position="303"/>
    </location>
</feature>
<proteinExistence type="predicted"/>
<sequence length="343" mass="37767">MFSRLPLSANISANETEVDRSIVKIAGLAFFGAVSSASFGYFLKTLLIHGDFNSLLFSGLFFSIFSAILLLQSLFVKNLKISALIVLLECLGLSAAYYDKIIFSLSSGSGGGNPSLYVAMAFVFAILFWAVRRGQKELENMLKVNFWRFGKVILPKAIAALFLFASVVFVYGASDRQEFFISRTTFERVLFPNAALVQKFFPEFDISLSSGELISNLAAKQVNKIPQFQILPASAKKQLVNQAAEELKNKISDFFGGNINFKEKIGDSIYGLLRNKFAGLPQALQSYVLLAATALLFLAFEGLAFPLRLIISLFAFIIYEILLALGFATVVLEGRSGEIIVLK</sequence>
<feature type="transmembrane region" description="Helical" evidence="1">
    <location>
        <begin position="309"/>
        <end position="332"/>
    </location>
</feature>
<protein>
    <submittedName>
        <fullName evidence="2">Uncharacterized protein</fullName>
    </submittedName>
</protein>
<dbReference type="AlphaFoldDB" id="A0A0G0XKT1"/>
<evidence type="ECO:0000313" key="3">
    <source>
        <dbReference type="Proteomes" id="UP000034256"/>
    </source>
</evidence>
<keyword evidence="1" id="KW-0472">Membrane</keyword>
<accession>A0A0G0XKT1</accession>
<gene>
    <name evidence="2" type="ORF">UU85_C0002G0014</name>
</gene>
<keyword evidence="1" id="KW-1133">Transmembrane helix</keyword>
<feature type="transmembrane region" description="Helical" evidence="1">
    <location>
        <begin position="22"/>
        <end position="43"/>
    </location>
</feature>
<name>A0A0G0XKT1_9BACT</name>
<dbReference type="EMBL" id="LCCF01000002">
    <property type="protein sequence ID" value="KKS25520.1"/>
    <property type="molecule type" value="Genomic_DNA"/>
</dbReference>
<dbReference type="Proteomes" id="UP000034256">
    <property type="component" value="Unassembled WGS sequence"/>
</dbReference>
<feature type="transmembrane region" description="Helical" evidence="1">
    <location>
        <begin position="115"/>
        <end position="132"/>
    </location>
</feature>
<feature type="transmembrane region" description="Helical" evidence="1">
    <location>
        <begin position="81"/>
        <end position="103"/>
    </location>
</feature>